<feature type="transmembrane region" description="Helical" evidence="5">
    <location>
        <begin position="237"/>
        <end position="257"/>
    </location>
</feature>
<dbReference type="InterPro" id="IPR017452">
    <property type="entry name" value="GPCR_Rhodpsn_7TM"/>
</dbReference>
<gene>
    <name evidence="7" type="ORF">XAT740_LOCUS47421</name>
</gene>
<dbReference type="SUPFAM" id="SSF81321">
    <property type="entry name" value="Family A G protein-coupled receptor-like"/>
    <property type="match status" value="1"/>
</dbReference>
<feature type="transmembrane region" description="Helical" evidence="5">
    <location>
        <begin position="101"/>
        <end position="122"/>
    </location>
</feature>
<keyword evidence="3 5" id="KW-1133">Transmembrane helix</keyword>
<accession>A0A816AKE4</accession>
<dbReference type="CDD" id="cd00637">
    <property type="entry name" value="7tm_classA_rhodopsin-like"/>
    <property type="match status" value="1"/>
</dbReference>
<evidence type="ECO:0000256" key="3">
    <source>
        <dbReference type="ARBA" id="ARBA00022989"/>
    </source>
</evidence>
<dbReference type="PROSITE" id="PS50262">
    <property type="entry name" value="G_PROTEIN_RECEP_F1_2"/>
    <property type="match status" value="1"/>
</dbReference>
<dbReference type="AlphaFoldDB" id="A0A816AKE4"/>
<proteinExistence type="predicted"/>
<feature type="domain" description="G-protein coupled receptors family 1 profile" evidence="6">
    <location>
        <begin position="42"/>
        <end position="301"/>
    </location>
</feature>
<keyword evidence="2 5" id="KW-0812">Transmembrane</keyword>
<feature type="transmembrane region" description="Helical" evidence="5">
    <location>
        <begin position="28"/>
        <end position="51"/>
    </location>
</feature>
<evidence type="ECO:0000256" key="4">
    <source>
        <dbReference type="ARBA" id="ARBA00023136"/>
    </source>
</evidence>
<comment type="caution">
    <text evidence="7">The sequence shown here is derived from an EMBL/GenBank/DDBJ whole genome shotgun (WGS) entry which is preliminary data.</text>
</comment>
<evidence type="ECO:0000313" key="8">
    <source>
        <dbReference type="Proteomes" id="UP000663828"/>
    </source>
</evidence>
<name>A0A816AKE4_ADIRI</name>
<keyword evidence="8" id="KW-1185">Reference proteome</keyword>
<comment type="subcellular location">
    <subcellularLocation>
        <location evidence="1">Membrane</location>
    </subcellularLocation>
</comment>
<organism evidence="7 8">
    <name type="scientific">Adineta ricciae</name>
    <name type="common">Rotifer</name>
    <dbReference type="NCBI Taxonomy" id="249248"/>
    <lineage>
        <taxon>Eukaryota</taxon>
        <taxon>Metazoa</taxon>
        <taxon>Spiralia</taxon>
        <taxon>Gnathifera</taxon>
        <taxon>Rotifera</taxon>
        <taxon>Eurotatoria</taxon>
        <taxon>Bdelloidea</taxon>
        <taxon>Adinetida</taxon>
        <taxon>Adinetidae</taxon>
        <taxon>Adineta</taxon>
    </lineage>
</organism>
<evidence type="ECO:0000259" key="6">
    <source>
        <dbReference type="PROSITE" id="PS50262"/>
    </source>
</evidence>
<feature type="transmembrane region" description="Helical" evidence="5">
    <location>
        <begin position="197"/>
        <end position="216"/>
    </location>
</feature>
<feature type="transmembrane region" description="Helical" evidence="5">
    <location>
        <begin position="63"/>
        <end position="89"/>
    </location>
</feature>
<feature type="transmembrane region" description="Helical" evidence="5">
    <location>
        <begin position="277"/>
        <end position="297"/>
    </location>
</feature>
<dbReference type="GO" id="GO:0016020">
    <property type="term" value="C:membrane"/>
    <property type="evidence" value="ECO:0007669"/>
    <property type="project" value="UniProtKB-SubCell"/>
</dbReference>
<sequence>MSNNNASGTNADSAFVNAEVSMPRVLRFWLMLLANVPSIICTFSLIFYIIGNRTQRYALHNHTILLILLFGLPIQLIDINMYLVFFHFGTILPTIPVMCRIWWLIDYGFYCGQIILMSWLAIERHILIFYDQWISNRRGRFLFHYLPLSILLVYILIFYTTVNFFLPCENVYIYTVPVCGASPCYQSYSIFGMWESIGNSCVPIVFEGIFSIALVIRVTRQKRRLRQSNRWSKQRRMIIQLTLVSALDVSLNTPIFFIPLLRRFGLPSDFGIQPELYFFYFGYFVVFLFPFASLCQYPDLRRTLKRKLCLVCERSHRKVLVEPLAIALPQVTYR</sequence>
<evidence type="ECO:0000256" key="5">
    <source>
        <dbReference type="SAM" id="Phobius"/>
    </source>
</evidence>
<evidence type="ECO:0000313" key="7">
    <source>
        <dbReference type="EMBL" id="CAF1598663.1"/>
    </source>
</evidence>
<protein>
    <recommendedName>
        <fullName evidence="6">G-protein coupled receptors family 1 profile domain-containing protein</fullName>
    </recommendedName>
</protein>
<keyword evidence="4 5" id="KW-0472">Membrane</keyword>
<evidence type="ECO:0000256" key="1">
    <source>
        <dbReference type="ARBA" id="ARBA00004370"/>
    </source>
</evidence>
<dbReference type="EMBL" id="CAJNOR010006573">
    <property type="protein sequence ID" value="CAF1598663.1"/>
    <property type="molecule type" value="Genomic_DNA"/>
</dbReference>
<feature type="transmembrane region" description="Helical" evidence="5">
    <location>
        <begin position="142"/>
        <end position="166"/>
    </location>
</feature>
<reference evidence="7" key="1">
    <citation type="submission" date="2021-02" db="EMBL/GenBank/DDBJ databases">
        <authorList>
            <person name="Nowell W R."/>
        </authorList>
    </citation>
    <scope>NUCLEOTIDE SEQUENCE</scope>
</reference>
<dbReference type="Gene3D" id="1.20.1070.10">
    <property type="entry name" value="Rhodopsin 7-helix transmembrane proteins"/>
    <property type="match status" value="1"/>
</dbReference>
<evidence type="ECO:0000256" key="2">
    <source>
        <dbReference type="ARBA" id="ARBA00022692"/>
    </source>
</evidence>
<dbReference type="Proteomes" id="UP000663828">
    <property type="component" value="Unassembled WGS sequence"/>
</dbReference>